<dbReference type="GO" id="GO:0005667">
    <property type="term" value="C:transcription regulator complex"/>
    <property type="evidence" value="ECO:0007669"/>
    <property type="project" value="TreeGrafter"/>
</dbReference>
<evidence type="ECO:0000313" key="4">
    <source>
        <dbReference type="Proteomes" id="UP001152888"/>
    </source>
</evidence>
<evidence type="ECO:0000256" key="1">
    <source>
        <dbReference type="SAM" id="MobiDB-lite"/>
    </source>
</evidence>
<dbReference type="InterPro" id="IPR039353">
    <property type="entry name" value="TF_Adf1"/>
</dbReference>
<feature type="region of interest" description="Disordered" evidence="1">
    <location>
        <begin position="120"/>
        <end position="154"/>
    </location>
</feature>
<evidence type="ECO:0000259" key="2">
    <source>
        <dbReference type="PROSITE" id="PS51029"/>
    </source>
</evidence>
<dbReference type="EMBL" id="CAKOFQ010006842">
    <property type="protein sequence ID" value="CAH1976016.1"/>
    <property type="molecule type" value="Genomic_DNA"/>
</dbReference>
<sequence length="311" mass="35522">MDSWSEEKILCLINVYKIKTLLWDPKNENHFKKNLKEDAWREIADEMETTAEQCKKKIISLLASFRREKNKTKQGTSTGKGRDEVYCSRWFAYETFRFLEDRDLPRKRLATELDDVNEAALSSEQMEQEAIPETPTLPSTSKSTKRSKTKQDNVSSPIMSDAFQILKNSAKKMDKEPTQPSEIDLFFNFVAAKVQKYPPPIQQTIQHAVFDLIIKAVRGFLNPTSIQSYNDSQPTSYIQSQATNHINSQPTSLMYSQPTSHNLYSQSSETYYSQPLQVKTVPATSEPSLSNPSSLQSPVSSLTSENYEDFV</sequence>
<protein>
    <recommendedName>
        <fullName evidence="2">MADF domain-containing protein</fullName>
    </recommendedName>
</protein>
<accession>A0A9P0KMX0</accession>
<feature type="compositionally biased region" description="Low complexity" evidence="1">
    <location>
        <begin position="285"/>
        <end position="304"/>
    </location>
</feature>
<keyword evidence="4" id="KW-1185">Reference proteome</keyword>
<dbReference type="SMART" id="SM00595">
    <property type="entry name" value="MADF"/>
    <property type="match status" value="1"/>
</dbReference>
<dbReference type="Proteomes" id="UP001152888">
    <property type="component" value="Unassembled WGS sequence"/>
</dbReference>
<gene>
    <name evidence="3" type="ORF">ACAOBT_LOCUS11905</name>
</gene>
<reference evidence="3" key="1">
    <citation type="submission" date="2022-03" db="EMBL/GenBank/DDBJ databases">
        <authorList>
            <person name="Sayadi A."/>
        </authorList>
    </citation>
    <scope>NUCLEOTIDE SEQUENCE</scope>
</reference>
<feature type="region of interest" description="Disordered" evidence="1">
    <location>
        <begin position="282"/>
        <end position="311"/>
    </location>
</feature>
<evidence type="ECO:0000313" key="3">
    <source>
        <dbReference type="EMBL" id="CAH1976016.1"/>
    </source>
</evidence>
<dbReference type="PANTHER" id="PTHR12243">
    <property type="entry name" value="MADF DOMAIN TRANSCRIPTION FACTOR"/>
    <property type="match status" value="1"/>
</dbReference>
<comment type="caution">
    <text evidence="3">The sequence shown here is derived from an EMBL/GenBank/DDBJ whole genome shotgun (WGS) entry which is preliminary data.</text>
</comment>
<organism evidence="3 4">
    <name type="scientific">Acanthoscelides obtectus</name>
    <name type="common">Bean weevil</name>
    <name type="synonym">Bruchus obtectus</name>
    <dbReference type="NCBI Taxonomy" id="200917"/>
    <lineage>
        <taxon>Eukaryota</taxon>
        <taxon>Metazoa</taxon>
        <taxon>Ecdysozoa</taxon>
        <taxon>Arthropoda</taxon>
        <taxon>Hexapoda</taxon>
        <taxon>Insecta</taxon>
        <taxon>Pterygota</taxon>
        <taxon>Neoptera</taxon>
        <taxon>Endopterygota</taxon>
        <taxon>Coleoptera</taxon>
        <taxon>Polyphaga</taxon>
        <taxon>Cucujiformia</taxon>
        <taxon>Chrysomeloidea</taxon>
        <taxon>Chrysomelidae</taxon>
        <taxon>Bruchinae</taxon>
        <taxon>Bruchini</taxon>
        <taxon>Acanthoscelides</taxon>
    </lineage>
</organism>
<name>A0A9P0KMX0_ACAOB</name>
<dbReference type="Pfam" id="PF10545">
    <property type="entry name" value="MADF_DNA_bdg"/>
    <property type="match status" value="1"/>
</dbReference>
<proteinExistence type="predicted"/>
<dbReference type="OrthoDB" id="10051975at2759"/>
<feature type="domain" description="MADF" evidence="2">
    <location>
        <begin position="11"/>
        <end position="104"/>
    </location>
</feature>
<dbReference type="GO" id="GO:0006357">
    <property type="term" value="P:regulation of transcription by RNA polymerase II"/>
    <property type="evidence" value="ECO:0007669"/>
    <property type="project" value="TreeGrafter"/>
</dbReference>
<dbReference type="PANTHER" id="PTHR12243:SF69">
    <property type="entry name" value="SI:CH73-59F11.3"/>
    <property type="match status" value="1"/>
</dbReference>
<dbReference type="PROSITE" id="PS51029">
    <property type="entry name" value="MADF"/>
    <property type="match status" value="1"/>
</dbReference>
<dbReference type="GO" id="GO:0005634">
    <property type="term" value="C:nucleus"/>
    <property type="evidence" value="ECO:0007669"/>
    <property type="project" value="TreeGrafter"/>
</dbReference>
<dbReference type="AlphaFoldDB" id="A0A9P0KMX0"/>
<dbReference type="InterPro" id="IPR006578">
    <property type="entry name" value="MADF-dom"/>
</dbReference>